<feature type="compositionally biased region" description="Polar residues" evidence="1">
    <location>
        <begin position="159"/>
        <end position="171"/>
    </location>
</feature>
<evidence type="ECO:0000256" key="1">
    <source>
        <dbReference type="SAM" id="MobiDB-lite"/>
    </source>
</evidence>
<dbReference type="AlphaFoldDB" id="A0A914DIC0"/>
<name>A0A914DIC0_9BILA</name>
<sequence length="467" mass="50489">MIDCAQVRVETLRQTLDDSLKQQFPRRNSPNSATTGSMGILMKASSATTTSEKRPLEVLYQSGSATCIQISGSNKTKISRFNVSPTPNPLPAATIDNLQSPASTSPRPLHIIVNDENSRLPTIDECAPIQTPQRSMDAEAAVSTSPSDSIDSGVASPGDSPTVSPVSTGDSCTVDDSAFAELKMRDRSVSEGVLNKPNYSPNDGPLKSILKKPKFGARSPSFNGGLKRSPAVPRLLFSRSMSESHERDRENEDDDALSSILNGLCLNSERSSPRMFNSVFDEDDELSLLEDVVGSQTSMNDEQPAAGQLRKKRVSFSDQVQARIYRSNSSILGQRRKNDKKKEKRLRRRSESESSDTTLNEDGDATLTKSGNSSLPKDGDATLTKSGNSSLPKGGSLQELFIPPKHNELLRHDSGISDLIEAELEAKTCCPKVESNGSPTKPRLGKRVVSEDSAIGFEDEEVGEASV</sequence>
<evidence type="ECO:0000313" key="2">
    <source>
        <dbReference type="Proteomes" id="UP000887540"/>
    </source>
</evidence>
<reference evidence="3" key="1">
    <citation type="submission" date="2022-11" db="UniProtKB">
        <authorList>
            <consortium name="WormBaseParasite"/>
        </authorList>
    </citation>
    <scope>IDENTIFICATION</scope>
</reference>
<keyword evidence="2" id="KW-1185">Reference proteome</keyword>
<feature type="region of interest" description="Disordered" evidence="1">
    <location>
        <begin position="327"/>
        <end position="399"/>
    </location>
</feature>
<accession>A0A914DIC0</accession>
<organism evidence="2 3">
    <name type="scientific">Acrobeloides nanus</name>
    <dbReference type="NCBI Taxonomy" id="290746"/>
    <lineage>
        <taxon>Eukaryota</taxon>
        <taxon>Metazoa</taxon>
        <taxon>Ecdysozoa</taxon>
        <taxon>Nematoda</taxon>
        <taxon>Chromadorea</taxon>
        <taxon>Rhabditida</taxon>
        <taxon>Tylenchina</taxon>
        <taxon>Cephalobomorpha</taxon>
        <taxon>Cephaloboidea</taxon>
        <taxon>Cephalobidae</taxon>
        <taxon>Acrobeloides</taxon>
    </lineage>
</organism>
<protein>
    <submittedName>
        <fullName evidence="3">CARMIL C-terminal domain-containing protein</fullName>
    </submittedName>
</protein>
<feature type="region of interest" description="Disordered" evidence="1">
    <location>
        <begin position="295"/>
        <end position="314"/>
    </location>
</feature>
<feature type="region of interest" description="Disordered" evidence="1">
    <location>
        <begin position="130"/>
        <end position="172"/>
    </location>
</feature>
<feature type="compositionally biased region" description="Basic residues" evidence="1">
    <location>
        <begin position="334"/>
        <end position="348"/>
    </location>
</feature>
<evidence type="ECO:0000313" key="3">
    <source>
        <dbReference type="WBParaSite" id="ACRNAN_scaffold2788.g20985.t1"/>
    </source>
</evidence>
<dbReference type="Proteomes" id="UP000887540">
    <property type="component" value="Unplaced"/>
</dbReference>
<proteinExistence type="predicted"/>
<dbReference type="WBParaSite" id="ACRNAN_scaffold2788.g20985.t1">
    <property type="protein sequence ID" value="ACRNAN_scaffold2788.g20985.t1"/>
    <property type="gene ID" value="ACRNAN_scaffold2788.g20985"/>
</dbReference>